<name>A0A9P8I7D1_9PEZI</name>
<dbReference type="SUPFAM" id="SSF55961">
    <property type="entry name" value="Bet v1-like"/>
    <property type="match status" value="1"/>
</dbReference>
<dbReference type="AlphaFoldDB" id="A0A9P8I7D1"/>
<dbReference type="InterPro" id="IPR023393">
    <property type="entry name" value="START-like_dom_sf"/>
</dbReference>
<dbReference type="OrthoDB" id="2320332at2759"/>
<organism evidence="1 2">
    <name type="scientific">Glutinoglossum americanum</name>
    <dbReference type="NCBI Taxonomy" id="1670608"/>
    <lineage>
        <taxon>Eukaryota</taxon>
        <taxon>Fungi</taxon>
        <taxon>Dikarya</taxon>
        <taxon>Ascomycota</taxon>
        <taxon>Pezizomycotina</taxon>
        <taxon>Geoglossomycetes</taxon>
        <taxon>Geoglossales</taxon>
        <taxon>Geoglossaceae</taxon>
        <taxon>Glutinoglossum</taxon>
    </lineage>
</organism>
<evidence type="ECO:0008006" key="3">
    <source>
        <dbReference type="Google" id="ProtNLM"/>
    </source>
</evidence>
<evidence type="ECO:0000313" key="1">
    <source>
        <dbReference type="EMBL" id="KAH0541979.1"/>
    </source>
</evidence>
<dbReference type="Proteomes" id="UP000698800">
    <property type="component" value="Unassembled WGS sequence"/>
</dbReference>
<dbReference type="Gene3D" id="3.30.530.20">
    <property type="match status" value="1"/>
</dbReference>
<dbReference type="InterPro" id="IPR015075">
    <property type="entry name" value="AtaL"/>
</dbReference>
<accession>A0A9P8I7D1</accession>
<protein>
    <recommendedName>
        <fullName evidence="3">DUF1857-domain-containing protein</fullName>
    </recommendedName>
</protein>
<dbReference type="Pfam" id="PF08982">
    <property type="entry name" value="AtaL"/>
    <property type="match status" value="1"/>
</dbReference>
<reference evidence="1" key="1">
    <citation type="submission" date="2021-03" db="EMBL/GenBank/DDBJ databases">
        <title>Comparative genomics and phylogenomic investigation of the class Geoglossomycetes provide insights into ecological specialization and systematics.</title>
        <authorList>
            <person name="Melie T."/>
            <person name="Pirro S."/>
            <person name="Miller A.N."/>
            <person name="Quandt A."/>
        </authorList>
    </citation>
    <scope>NUCLEOTIDE SEQUENCE</scope>
    <source>
        <strain evidence="1">GBOQ0MN5Z8</strain>
    </source>
</reference>
<sequence>MLFPFAYTVPINPPSASPMLTKDEVWSGLIKKARRAQDYIPIIDHCEIVSEDKDGLVRDVNIKPGFFMPEGLVREEVKWVEKVRLDYTIKGDSPRSIVNLLSEGGGEGELYLTFIFEFNKDVEPGSQEEADTWALYHAGAKKSVEHTVKIIREKKAQELL</sequence>
<dbReference type="EMBL" id="JAGHQL010000064">
    <property type="protein sequence ID" value="KAH0541979.1"/>
    <property type="molecule type" value="Genomic_DNA"/>
</dbReference>
<evidence type="ECO:0000313" key="2">
    <source>
        <dbReference type="Proteomes" id="UP000698800"/>
    </source>
</evidence>
<gene>
    <name evidence="1" type="ORF">FGG08_003611</name>
</gene>
<keyword evidence="2" id="KW-1185">Reference proteome</keyword>
<proteinExistence type="predicted"/>
<comment type="caution">
    <text evidence="1">The sequence shown here is derived from an EMBL/GenBank/DDBJ whole genome shotgun (WGS) entry which is preliminary data.</text>
</comment>